<dbReference type="EMBL" id="CP158298">
    <property type="protein sequence ID" value="XBV84097.1"/>
    <property type="molecule type" value="Genomic_DNA"/>
</dbReference>
<dbReference type="KEGG" id="dsc:ABOD76_03290"/>
<evidence type="ECO:0000256" key="1">
    <source>
        <dbReference type="SAM" id="MobiDB-lite"/>
    </source>
</evidence>
<name>A0AAU7U635_9DEIO</name>
<dbReference type="AlphaFoldDB" id="A0AAU7U635"/>
<sequence>MPPGRPAEPLRRRGADTLIREHKTFTEGRILVQGRNTKRGRQQRVDDLLYSRRDFPIAVVEAKSAYLSPGRGLQQASDSAVVRDSPFASTLPSPQARLPSGSAR</sequence>
<proteinExistence type="predicted"/>
<organism evidence="2">
    <name type="scientific">Deinococcus sonorensis KR-87</name>
    <dbReference type="NCBI Taxonomy" id="694439"/>
    <lineage>
        <taxon>Bacteria</taxon>
        <taxon>Thermotogati</taxon>
        <taxon>Deinococcota</taxon>
        <taxon>Deinococci</taxon>
        <taxon>Deinococcales</taxon>
        <taxon>Deinococcaceae</taxon>
        <taxon>Deinococcus</taxon>
    </lineage>
</organism>
<evidence type="ECO:0000313" key="2">
    <source>
        <dbReference type="EMBL" id="XBV84097.1"/>
    </source>
</evidence>
<reference evidence="2" key="1">
    <citation type="submission" date="2024-06" db="EMBL/GenBank/DDBJ databases">
        <title>Draft Genome Sequence of Deinococcus sonorensis Type Strain KR-87, a Biofilm Producing Representative of the Genus Deinococcus.</title>
        <authorList>
            <person name="Boren L.S."/>
            <person name="Grosso R.A."/>
            <person name="Hugenberg-Cox A.N."/>
            <person name="Hill J.T.E."/>
            <person name="Albert C.M."/>
            <person name="Tuohy J.M."/>
        </authorList>
    </citation>
    <scope>NUCLEOTIDE SEQUENCE</scope>
    <source>
        <strain evidence="2">KR-87</strain>
        <plasmid evidence="2">pDson03</plasmid>
    </source>
</reference>
<dbReference type="Gene3D" id="3.90.1570.30">
    <property type="match status" value="1"/>
</dbReference>
<protein>
    <submittedName>
        <fullName evidence="2">Uncharacterized protein</fullName>
    </submittedName>
</protein>
<geneLocation type="plasmid" evidence="2">
    <name>pDson03</name>
</geneLocation>
<accession>A0AAU7U635</accession>
<feature type="region of interest" description="Disordered" evidence="1">
    <location>
        <begin position="68"/>
        <end position="104"/>
    </location>
</feature>
<gene>
    <name evidence="2" type="ORF">ABOD76_03290</name>
</gene>
<keyword evidence="2" id="KW-0614">Plasmid</keyword>